<dbReference type="OrthoDB" id="3562770at2759"/>
<evidence type="ECO:0000313" key="3">
    <source>
        <dbReference type="EMBL" id="PMD57902.1"/>
    </source>
</evidence>
<keyword evidence="4" id="KW-1185">Reference proteome</keyword>
<name>A0A2J6T4F4_9HELO</name>
<dbReference type="Proteomes" id="UP000235371">
    <property type="component" value="Unassembled WGS sequence"/>
</dbReference>
<protein>
    <submittedName>
        <fullName evidence="3">Uncharacterized protein</fullName>
    </submittedName>
</protein>
<gene>
    <name evidence="3" type="ORF">K444DRAFT_631628</name>
</gene>
<evidence type="ECO:0000256" key="1">
    <source>
        <dbReference type="SAM" id="Coils"/>
    </source>
</evidence>
<keyword evidence="1" id="KW-0175">Coiled coil</keyword>
<feature type="region of interest" description="Disordered" evidence="2">
    <location>
        <begin position="53"/>
        <end position="73"/>
    </location>
</feature>
<accession>A0A2J6T4F4</accession>
<proteinExistence type="predicted"/>
<dbReference type="GeneID" id="36591469"/>
<organism evidence="3 4">
    <name type="scientific">Hyaloscypha bicolor E</name>
    <dbReference type="NCBI Taxonomy" id="1095630"/>
    <lineage>
        <taxon>Eukaryota</taxon>
        <taxon>Fungi</taxon>
        <taxon>Dikarya</taxon>
        <taxon>Ascomycota</taxon>
        <taxon>Pezizomycotina</taxon>
        <taxon>Leotiomycetes</taxon>
        <taxon>Helotiales</taxon>
        <taxon>Hyaloscyphaceae</taxon>
        <taxon>Hyaloscypha</taxon>
        <taxon>Hyaloscypha bicolor</taxon>
    </lineage>
</organism>
<reference evidence="3 4" key="1">
    <citation type="submission" date="2016-04" db="EMBL/GenBank/DDBJ databases">
        <title>A degradative enzymes factory behind the ericoid mycorrhizal symbiosis.</title>
        <authorList>
            <consortium name="DOE Joint Genome Institute"/>
            <person name="Martino E."/>
            <person name="Morin E."/>
            <person name="Grelet G."/>
            <person name="Kuo A."/>
            <person name="Kohler A."/>
            <person name="Daghino S."/>
            <person name="Barry K."/>
            <person name="Choi C."/>
            <person name="Cichocki N."/>
            <person name="Clum A."/>
            <person name="Copeland A."/>
            <person name="Hainaut M."/>
            <person name="Haridas S."/>
            <person name="Labutti K."/>
            <person name="Lindquist E."/>
            <person name="Lipzen A."/>
            <person name="Khouja H.-R."/>
            <person name="Murat C."/>
            <person name="Ohm R."/>
            <person name="Olson A."/>
            <person name="Spatafora J."/>
            <person name="Veneault-Fourrey C."/>
            <person name="Henrissat B."/>
            <person name="Grigoriev I."/>
            <person name="Martin F."/>
            <person name="Perotto S."/>
        </authorList>
    </citation>
    <scope>NUCLEOTIDE SEQUENCE [LARGE SCALE GENOMIC DNA]</scope>
    <source>
        <strain evidence="3 4">E</strain>
    </source>
</reference>
<dbReference type="EMBL" id="KZ613843">
    <property type="protein sequence ID" value="PMD57902.1"/>
    <property type="molecule type" value="Genomic_DNA"/>
</dbReference>
<dbReference type="AlphaFoldDB" id="A0A2J6T4F4"/>
<dbReference type="RefSeq" id="XP_024734806.1">
    <property type="nucleotide sequence ID" value="XM_024883392.1"/>
</dbReference>
<feature type="coiled-coil region" evidence="1">
    <location>
        <begin position="333"/>
        <end position="385"/>
    </location>
</feature>
<evidence type="ECO:0000256" key="2">
    <source>
        <dbReference type="SAM" id="MobiDB-lite"/>
    </source>
</evidence>
<evidence type="ECO:0000313" key="4">
    <source>
        <dbReference type="Proteomes" id="UP000235371"/>
    </source>
</evidence>
<sequence>MTRTLLLRLTSQPPTHSRRLLAQVVGPKNLQALWQVGTLAGWDAGMLAPRDSGTQALRQQQATQPQFQPPAPRFQPPTSLYSLLRKHNTNDSGPATPAPCLRNTVAVLLFSHPPASHEKWLKRPPHFVFDGMTVTQSSATTALPTRLMASPAPSSPDIPLSISSETPLPTVSTFGHQVDQCITDIGRYLTCCEDIRRKWNSGRDHHRTSVLDELEITLRAGSGFISGEAGRFPRLYRSDPDGIDDVGGTEFARYITQIEDANLQLQAIAEPSSRHHHHYHHCHLSRFLAHGWDHDAHHSHEHTHFHELSMQWERIRDGIPWTFAEMDARLALMERIRIKRKEDEDKLKKAKMEFDVKKKKDLGKLEDMEKDNNKDLEKLEEHNEKRLYEKERIDHRRDLVVERMLESKLDEDPIQKMHDLAHVISHLSRAITPRTSHERIPLRINLNSNAIASGYRMGAGGRGGSTRLLEVPVFDHHHEFPVRRTHSCPDLPGSDSTEASSVHHTPVFIENHINNNSVGDDESIDDEVDTIIDERGIVRRRYHQDDWHRHGHRHRHLLHAPGHHPERVLTITVPESEVGDLEEFVERRRTNRSGSWW</sequence>
<dbReference type="InParanoid" id="A0A2J6T4F4"/>